<dbReference type="AlphaFoldDB" id="A0A1H5M564"/>
<protein>
    <recommendedName>
        <fullName evidence="4">Alkaline shock response membrane anchor protein AmaP</fullName>
    </recommendedName>
</protein>
<reference evidence="2 3" key="1">
    <citation type="submission" date="2016-10" db="EMBL/GenBank/DDBJ databases">
        <authorList>
            <person name="de Groot N.N."/>
        </authorList>
    </citation>
    <scope>NUCLEOTIDE SEQUENCE [LARGE SCALE GENOMIC DNA]</scope>
    <source>
        <strain evidence="2 3">DSM 22274</strain>
    </source>
</reference>
<evidence type="ECO:0000313" key="2">
    <source>
        <dbReference type="EMBL" id="SEE84506.1"/>
    </source>
</evidence>
<keyword evidence="1" id="KW-1133">Transmembrane helix</keyword>
<accession>A0A1H5M564</accession>
<organism evidence="2 3">
    <name type="scientific">Arthrobacter alpinus</name>
    <dbReference type="NCBI Taxonomy" id="656366"/>
    <lineage>
        <taxon>Bacteria</taxon>
        <taxon>Bacillati</taxon>
        <taxon>Actinomycetota</taxon>
        <taxon>Actinomycetes</taxon>
        <taxon>Micrococcales</taxon>
        <taxon>Micrococcaceae</taxon>
        <taxon>Arthrobacter</taxon>
    </lineage>
</organism>
<gene>
    <name evidence="2" type="ORF">SAMN04489740_2759</name>
</gene>
<dbReference type="RefSeq" id="WP_074712075.1">
    <property type="nucleotide sequence ID" value="NZ_FNTV01000001.1"/>
</dbReference>
<dbReference type="EMBL" id="FNTV01000001">
    <property type="protein sequence ID" value="SEE84506.1"/>
    <property type="molecule type" value="Genomic_DNA"/>
</dbReference>
<keyword evidence="1" id="KW-0812">Transmembrane</keyword>
<dbReference type="Proteomes" id="UP000182725">
    <property type="component" value="Unassembled WGS sequence"/>
</dbReference>
<evidence type="ECO:0000313" key="3">
    <source>
        <dbReference type="Proteomes" id="UP000182725"/>
    </source>
</evidence>
<name>A0A1H5M564_9MICC</name>
<sequence length="203" mass="21362">MNGTNRGLNRALLAVFGLVLALAGAAALVAGTNRGFAQRWTFAGTTIWARIQERLDAARIPGTDTSWWTVALLALLILIAVLSVCWIASQGTGRSNQLARQDSDAGSTRVDTAVAAQAIKAALAENTQVLSTSVQSWKTRGTAGRTGLKISVQARKGASPAEVSAAIEQLVDGLDELLGIQLPVLVRIKAGTRSKFARTERVA</sequence>
<keyword evidence="1" id="KW-0472">Membrane</keyword>
<feature type="transmembrane region" description="Helical" evidence="1">
    <location>
        <begin position="67"/>
        <end position="88"/>
    </location>
</feature>
<evidence type="ECO:0000256" key="1">
    <source>
        <dbReference type="SAM" id="Phobius"/>
    </source>
</evidence>
<evidence type="ECO:0008006" key="4">
    <source>
        <dbReference type="Google" id="ProtNLM"/>
    </source>
</evidence>
<proteinExistence type="predicted"/>